<proteinExistence type="predicted"/>
<evidence type="ECO:0000313" key="2">
    <source>
        <dbReference type="EMBL" id="JAH86452.1"/>
    </source>
</evidence>
<name>A0A0E9W7W8_ANGAN</name>
<reference evidence="2" key="2">
    <citation type="journal article" date="2015" name="Fish Shellfish Immunol.">
        <title>Early steps in the European eel (Anguilla anguilla)-Vibrio vulnificus interaction in the gills: Role of the RtxA13 toxin.</title>
        <authorList>
            <person name="Callol A."/>
            <person name="Pajuelo D."/>
            <person name="Ebbesson L."/>
            <person name="Teles M."/>
            <person name="MacKenzie S."/>
            <person name="Amaro C."/>
        </authorList>
    </citation>
    <scope>NUCLEOTIDE SEQUENCE</scope>
</reference>
<feature type="compositionally biased region" description="Polar residues" evidence="1">
    <location>
        <begin position="29"/>
        <end position="43"/>
    </location>
</feature>
<organism evidence="2">
    <name type="scientific">Anguilla anguilla</name>
    <name type="common">European freshwater eel</name>
    <name type="synonym">Muraena anguilla</name>
    <dbReference type="NCBI Taxonomy" id="7936"/>
    <lineage>
        <taxon>Eukaryota</taxon>
        <taxon>Metazoa</taxon>
        <taxon>Chordata</taxon>
        <taxon>Craniata</taxon>
        <taxon>Vertebrata</taxon>
        <taxon>Euteleostomi</taxon>
        <taxon>Actinopterygii</taxon>
        <taxon>Neopterygii</taxon>
        <taxon>Teleostei</taxon>
        <taxon>Anguilliformes</taxon>
        <taxon>Anguillidae</taxon>
        <taxon>Anguilla</taxon>
    </lineage>
</organism>
<sequence>MDETLGCQTSEHLVPLYWAPLTTSRCTPNLPSASSAFSPQFNRANEDRSAELHE</sequence>
<protein>
    <submittedName>
        <fullName evidence="2">Uncharacterized protein</fullName>
    </submittedName>
</protein>
<dbReference type="EMBL" id="GBXM01022125">
    <property type="protein sequence ID" value="JAH86452.1"/>
    <property type="molecule type" value="Transcribed_RNA"/>
</dbReference>
<dbReference type="AlphaFoldDB" id="A0A0E9W7W8"/>
<feature type="region of interest" description="Disordered" evidence="1">
    <location>
        <begin position="29"/>
        <end position="54"/>
    </location>
</feature>
<feature type="compositionally biased region" description="Basic and acidic residues" evidence="1">
    <location>
        <begin position="44"/>
        <end position="54"/>
    </location>
</feature>
<accession>A0A0E9W7W8</accession>
<reference evidence="2" key="1">
    <citation type="submission" date="2014-11" db="EMBL/GenBank/DDBJ databases">
        <authorList>
            <person name="Amaro Gonzalez C."/>
        </authorList>
    </citation>
    <scope>NUCLEOTIDE SEQUENCE</scope>
</reference>
<evidence type="ECO:0000256" key="1">
    <source>
        <dbReference type="SAM" id="MobiDB-lite"/>
    </source>
</evidence>